<gene>
    <name evidence="2" type="ORF">SAMN05216355_102102</name>
</gene>
<dbReference type="AlphaFoldDB" id="A0A1H0ASE1"/>
<accession>A0A1H0ASE1</accession>
<dbReference type="EMBL" id="FNIM01000002">
    <property type="protein sequence ID" value="SDN36291.1"/>
    <property type="molecule type" value="Genomic_DNA"/>
</dbReference>
<keyword evidence="1" id="KW-0472">Membrane</keyword>
<feature type="transmembrane region" description="Helical" evidence="1">
    <location>
        <begin position="220"/>
        <end position="240"/>
    </location>
</feature>
<protein>
    <recommendedName>
        <fullName evidence="4">ABC-2 type transport system permease protein</fullName>
    </recommendedName>
</protein>
<sequence>MTAAAIAEPGAPGPASGHRLLRTAVLVATVTAHELARRRGALVLALLLPLTFYLARIDAHWTALRLLSIGLGWAAATLALFTSVSSRSIDLRLAASGASPTALVLGRHAAVLSLGWLIAALYSGLVLLTIGDKLTHPAAVPLMLLLTVTVAAPLGSVAAAVIPRDLEGALLLLAVMALQLLVDPAAGWTRALPLWSTRELSSYLVEALGTQAGDYLRRGLLHGASFAVGLMALTWLLGVWRLRVIRLPEPQ</sequence>
<keyword evidence="1" id="KW-1133">Transmembrane helix</keyword>
<dbReference type="Proteomes" id="UP000198541">
    <property type="component" value="Unassembled WGS sequence"/>
</dbReference>
<proteinExistence type="predicted"/>
<reference evidence="3" key="1">
    <citation type="submission" date="2016-10" db="EMBL/GenBank/DDBJ databases">
        <authorList>
            <person name="Varghese N."/>
            <person name="Submissions S."/>
        </authorList>
    </citation>
    <scope>NUCLEOTIDE SEQUENCE [LARGE SCALE GENOMIC DNA]</scope>
    <source>
        <strain evidence="3">DSM 27982</strain>
    </source>
</reference>
<organism evidence="2 3">
    <name type="scientific">Actinomyces ruminicola</name>
    <dbReference type="NCBI Taxonomy" id="332524"/>
    <lineage>
        <taxon>Bacteria</taxon>
        <taxon>Bacillati</taxon>
        <taxon>Actinomycetota</taxon>
        <taxon>Actinomycetes</taxon>
        <taxon>Actinomycetales</taxon>
        <taxon>Actinomycetaceae</taxon>
        <taxon>Actinomyces</taxon>
    </lineage>
</organism>
<keyword evidence="3" id="KW-1185">Reference proteome</keyword>
<keyword evidence="1" id="KW-0812">Transmembrane</keyword>
<feature type="transmembrane region" description="Helical" evidence="1">
    <location>
        <begin position="63"/>
        <end position="84"/>
    </location>
</feature>
<feature type="transmembrane region" description="Helical" evidence="1">
    <location>
        <begin position="40"/>
        <end position="57"/>
    </location>
</feature>
<evidence type="ECO:0000313" key="3">
    <source>
        <dbReference type="Proteomes" id="UP000198541"/>
    </source>
</evidence>
<name>A0A1H0ASE1_9ACTO</name>
<feature type="transmembrane region" description="Helical" evidence="1">
    <location>
        <begin position="169"/>
        <end position="188"/>
    </location>
</feature>
<feature type="transmembrane region" description="Helical" evidence="1">
    <location>
        <begin position="142"/>
        <end position="162"/>
    </location>
</feature>
<evidence type="ECO:0008006" key="4">
    <source>
        <dbReference type="Google" id="ProtNLM"/>
    </source>
</evidence>
<evidence type="ECO:0000313" key="2">
    <source>
        <dbReference type="EMBL" id="SDN36291.1"/>
    </source>
</evidence>
<dbReference type="RefSeq" id="WP_245690406.1">
    <property type="nucleotide sequence ID" value="NZ_FNIM01000002.1"/>
</dbReference>
<dbReference type="STRING" id="332524.SAMN04487766_101340"/>
<feature type="transmembrane region" description="Helical" evidence="1">
    <location>
        <begin position="105"/>
        <end position="130"/>
    </location>
</feature>
<evidence type="ECO:0000256" key="1">
    <source>
        <dbReference type="SAM" id="Phobius"/>
    </source>
</evidence>